<dbReference type="Proteomes" id="UP000285860">
    <property type="component" value="Unassembled WGS sequence"/>
</dbReference>
<proteinExistence type="predicted"/>
<organism evidence="1 2">
    <name type="scientific">Fusarium oxysporum</name>
    <name type="common">Fusarium vascular wilt</name>
    <dbReference type="NCBI Taxonomy" id="5507"/>
    <lineage>
        <taxon>Eukaryota</taxon>
        <taxon>Fungi</taxon>
        <taxon>Dikarya</taxon>
        <taxon>Ascomycota</taxon>
        <taxon>Pezizomycotina</taxon>
        <taxon>Sordariomycetes</taxon>
        <taxon>Hypocreomycetidae</taxon>
        <taxon>Hypocreales</taxon>
        <taxon>Nectriaceae</taxon>
        <taxon>Fusarium</taxon>
        <taxon>Fusarium oxysporum species complex</taxon>
    </lineage>
</organism>
<name>A0A420RFJ4_FUSOX</name>
<dbReference type="EMBL" id="MRCY01000020">
    <property type="protein sequence ID" value="RKL15800.1"/>
    <property type="molecule type" value="Genomic_DNA"/>
</dbReference>
<reference evidence="1 2" key="1">
    <citation type="journal article" date="2018" name="Sci. Rep.">
        <title>Characterisation of pathogen-specific regions and novel effector candidates in Fusarium oxysporum f. sp. cepae.</title>
        <authorList>
            <person name="Armitage A.D."/>
            <person name="Taylor A."/>
            <person name="Sobczyk M.K."/>
            <person name="Baxter L."/>
            <person name="Greenfield B.P."/>
            <person name="Bates H.J."/>
            <person name="Wilson F."/>
            <person name="Jackson A.C."/>
            <person name="Ott S."/>
            <person name="Harrison R.J."/>
            <person name="Clarkson J.P."/>
        </authorList>
    </citation>
    <scope>NUCLEOTIDE SEQUENCE [LARGE SCALE GENOMIC DNA]</scope>
    <source>
        <strain evidence="1 2">Fo_A28</strain>
    </source>
</reference>
<evidence type="ECO:0000313" key="2">
    <source>
        <dbReference type="Proteomes" id="UP000285860"/>
    </source>
</evidence>
<gene>
    <name evidence="1" type="ORF">BFJ68_g5567</name>
</gene>
<sequence length="73" mass="8421">MDAAIKVDGLEPASPPIMKEFMNIAKRTDDTKVISHLESAHETWREKYQAICPNHPVKKAKFNKRELNKWLSS</sequence>
<dbReference type="AlphaFoldDB" id="A0A420RFJ4"/>
<accession>A0A420RFJ4</accession>
<comment type="caution">
    <text evidence="1">The sequence shown here is derived from an EMBL/GenBank/DDBJ whole genome shotgun (WGS) entry which is preliminary data.</text>
</comment>
<protein>
    <submittedName>
        <fullName evidence="1">Uncharacterized protein</fullName>
    </submittedName>
</protein>
<evidence type="ECO:0000313" key="1">
    <source>
        <dbReference type="EMBL" id="RKL15800.1"/>
    </source>
</evidence>